<keyword evidence="3" id="KW-0479">Metal-binding</keyword>
<dbReference type="PANTHER" id="PTHR12992">
    <property type="entry name" value="NUDIX HYDROLASE"/>
    <property type="match status" value="1"/>
</dbReference>
<dbReference type="Pfam" id="PF00293">
    <property type="entry name" value="NUDIX"/>
    <property type="match status" value="1"/>
</dbReference>
<feature type="domain" description="Nudix hydrolase" evidence="7">
    <location>
        <begin position="1"/>
        <end position="136"/>
    </location>
</feature>
<evidence type="ECO:0000256" key="6">
    <source>
        <dbReference type="ARBA" id="ARBA00023211"/>
    </source>
</evidence>
<dbReference type="EMBL" id="DVLP01000420">
    <property type="protein sequence ID" value="HIT76810.1"/>
    <property type="molecule type" value="Genomic_DNA"/>
</dbReference>
<evidence type="ECO:0000259" key="7">
    <source>
        <dbReference type="PROSITE" id="PS51462"/>
    </source>
</evidence>
<dbReference type="PROSITE" id="PS51462">
    <property type="entry name" value="NUDIX"/>
    <property type="match status" value="1"/>
</dbReference>
<comment type="cofactor">
    <cofactor evidence="2">
        <name>Mg(2+)</name>
        <dbReference type="ChEBI" id="CHEBI:18420"/>
    </cofactor>
</comment>
<comment type="caution">
    <text evidence="8">The sequence shown here is derived from an EMBL/GenBank/DDBJ whole genome shotgun (WGS) entry which is preliminary data.</text>
</comment>
<protein>
    <submittedName>
        <fullName evidence="8">CoA pyrophosphatase</fullName>
    </submittedName>
</protein>
<keyword evidence="6" id="KW-0464">Manganese</keyword>
<evidence type="ECO:0000256" key="5">
    <source>
        <dbReference type="ARBA" id="ARBA00022842"/>
    </source>
</evidence>
<dbReference type="InterPro" id="IPR000086">
    <property type="entry name" value="NUDIX_hydrolase_dom"/>
</dbReference>
<evidence type="ECO:0000256" key="2">
    <source>
        <dbReference type="ARBA" id="ARBA00001946"/>
    </source>
</evidence>
<dbReference type="Gene3D" id="3.90.79.10">
    <property type="entry name" value="Nucleoside Triphosphate Pyrophosphohydrolase"/>
    <property type="match status" value="1"/>
</dbReference>
<evidence type="ECO:0000256" key="4">
    <source>
        <dbReference type="ARBA" id="ARBA00022801"/>
    </source>
</evidence>
<proteinExistence type="predicted"/>
<dbReference type="CDD" id="cd03426">
    <property type="entry name" value="NUDIX_CoAse_Nudt7"/>
    <property type="match status" value="1"/>
</dbReference>
<dbReference type="PANTHER" id="PTHR12992:SF11">
    <property type="entry name" value="MITOCHONDRIAL COENZYME A DIPHOSPHATASE NUDT8"/>
    <property type="match status" value="1"/>
</dbReference>
<dbReference type="SUPFAM" id="SSF55811">
    <property type="entry name" value="Nudix"/>
    <property type="match status" value="1"/>
</dbReference>
<dbReference type="Proteomes" id="UP000886842">
    <property type="component" value="Unassembled WGS sequence"/>
</dbReference>
<sequence>MLLSGDEIDHARVVLVERAHTLRHHPGQIALPGGAVDPTDASLAAAALREGQEETGLDPDRVSVIGMLPSAHVAVSGFDVSAVIGWRPAADPLGVQDPAEVAQVLVPSVPELLDPMHRVTVRHRSGYTGPGFWISDADGDRLLVWGLTAHLLDGVFTLAGWTREWDRDRVTDVPQRFLRDGRAPAGARPEELH</sequence>
<reference evidence="8" key="1">
    <citation type="submission" date="2020-10" db="EMBL/GenBank/DDBJ databases">
        <authorList>
            <person name="Gilroy R."/>
        </authorList>
    </citation>
    <scope>NUCLEOTIDE SEQUENCE</scope>
    <source>
        <strain evidence="8">ChiGjej1B1-24693</strain>
    </source>
</reference>
<evidence type="ECO:0000256" key="3">
    <source>
        <dbReference type="ARBA" id="ARBA00022723"/>
    </source>
</evidence>
<dbReference type="AlphaFoldDB" id="A0A9D1H2B4"/>
<comment type="cofactor">
    <cofactor evidence="1">
        <name>Mn(2+)</name>
        <dbReference type="ChEBI" id="CHEBI:29035"/>
    </cofactor>
</comment>
<gene>
    <name evidence="8" type="ORF">IAA98_14620</name>
</gene>
<dbReference type="GO" id="GO:0010945">
    <property type="term" value="F:coenzyme A diphosphatase activity"/>
    <property type="evidence" value="ECO:0007669"/>
    <property type="project" value="InterPro"/>
</dbReference>
<organism evidence="8 9">
    <name type="scientific">Candidatus Avipropionibacterium avicola</name>
    <dbReference type="NCBI Taxonomy" id="2840701"/>
    <lineage>
        <taxon>Bacteria</taxon>
        <taxon>Bacillati</taxon>
        <taxon>Actinomycetota</taxon>
        <taxon>Actinomycetes</taxon>
        <taxon>Propionibacteriales</taxon>
        <taxon>Propionibacteriaceae</taxon>
        <taxon>Propionibacteriaceae incertae sedis</taxon>
        <taxon>Candidatus Avipropionibacterium</taxon>
    </lineage>
</organism>
<keyword evidence="5" id="KW-0460">Magnesium</keyword>
<dbReference type="InterPro" id="IPR045121">
    <property type="entry name" value="CoAse"/>
</dbReference>
<accession>A0A9D1H2B4</accession>
<dbReference type="GO" id="GO:0046872">
    <property type="term" value="F:metal ion binding"/>
    <property type="evidence" value="ECO:0007669"/>
    <property type="project" value="UniProtKB-KW"/>
</dbReference>
<evidence type="ECO:0000313" key="8">
    <source>
        <dbReference type="EMBL" id="HIT76810.1"/>
    </source>
</evidence>
<evidence type="ECO:0000313" key="9">
    <source>
        <dbReference type="Proteomes" id="UP000886842"/>
    </source>
</evidence>
<evidence type="ECO:0000256" key="1">
    <source>
        <dbReference type="ARBA" id="ARBA00001936"/>
    </source>
</evidence>
<name>A0A9D1H2B4_9ACTN</name>
<dbReference type="InterPro" id="IPR015797">
    <property type="entry name" value="NUDIX_hydrolase-like_dom_sf"/>
</dbReference>
<keyword evidence="4" id="KW-0378">Hydrolase</keyword>
<reference evidence="8" key="2">
    <citation type="journal article" date="2021" name="PeerJ">
        <title>Extensive microbial diversity within the chicken gut microbiome revealed by metagenomics and culture.</title>
        <authorList>
            <person name="Gilroy R."/>
            <person name="Ravi A."/>
            <person name="Getino M."/>
            <person name="Pursley I."/>
            <person name="Horton D.L."/>
            <person name="Alikhan N.F."/>
            <person name="Baker D."/>
            <person name="Gharbi K."/>
            <person name="Hall N."/>
            <person name="Watson M."/>
            <person name="Adriaenssens E.M."/>
            <person name="Foster-Nyarko E."/>
            <person name="Jarju S."/>
            <person name="Secka A."/>
            <person name="Antonio M."/>
            <person name="Oren A."/>
            <person name="Chaudhuri R.R."/>
            <person name="La Ragione R."/>
            <person name="Hildebrand F."/>
            <person name="Pallen M.J."/>
        </authorList>
    </citation>
    <scope>NUCLEOTIDE SEQUENCE</scope>
    <source>
        <strain evidence="8">ChiGjej1B1-24693</strain>
    </source>
</reference>